<evidence type="ECO:0000256" key="3">
    <source>
        <dbReference type="ARBA" id="ARBA00022485"/>
    </source>
</evidence>
<evidence type="ECO:0000256" key="5">
    <source>
        <dbReference type="ARBA" id="ARBA00023004"/>
    </source>
</evidence>
<feature type="domain" description="NADH:ubiquinone oxidoreductase-like 20kDa subunit" evidence="8">
    <location>
        <begin position="18"/>
        <end position="127"/>
    </location>
</feature>
<dbReference type="Proteomes" id="UP000824159">
    <property type="component" value="Unassembled WGS sequence"/>
</dbReference>
<gene>
    <name evidence="9" type="primary">nuoB</name>
    <name evidence="9" type="ORF">IAD12_08545</name>
</gene>
<keyword evidence="4" id="KW-0479">Metal-binding</keyword>
<dbReference type="GO" id="GO:0046872">
    <property type="term" value="F:metal ion binding"/>
    <property type="evidence" value="ECO:0007669"/>
    <property type="project" value="UniProtKB-KW"/>
</dbReference>
<dbReference type="InterPro" id="IPR006137">
    <property type="entry name" value="NADH_UbQ_OxRdtase-like_20kDa"/>
</dbReference>
<dbReference type="SUPFAM" id="SSF56770">
    <property type="entry name" value="HydA/Nqo6-like"/>
    <property type="match status" value="1"/>
</dbReference>
<dbReference type="EMBL" id="DVLX01000100">
    <property type="protein sequence ID" value="HIU00271.1"/>
    <property type="molecule type" value="Genomic_DNA"/>
</dbReference>
<comment type="similarity">
    <text evidence="2">Belongs to the complex I 20 kDa subunit family.</text>
</comment>
<dbReference type="Gene3D" id="3.40.50.12280">
    <property type="match status" value="1"/>
</dbReference>
<name>A0A9D1HDK4_9FIRM</name>
<evidence type="ECO:0000256" key="1">
    <source>
        <dbReference type="ARBA" id="ARBA00001966"/>
    </source>
</evidence>
<feature type="compositionally biased region" description="Basic and acidic residues" evidence="7">
    <location>
        <begin position="137"/>
        <end position="150"/>
    </location>
</feature>
<accession>A0A9D1HDK4</accession>
<dbReference type="PANTHER" id="PTHR42989">
    <property type="entry name" value="HYDROGENASE-4 COMPONENT I"/>
    <property type="match status" value="1"/>
</dbReference>
<reference evidence="9" key="1">
    <citation type="submission" date="2020-10" db="EMBL/GenBank/DDBJ databases">
        <authorList>
            <person name="Gilroy R."/>
        </authorList>
    </citation>
    <scope>NUCLEOTIDE SEQUENCE</scope>
    <source>
        <strain evidence="9">CHK176-22527</strain>
    </source>
</reference>
<sequence>MSYMQKSPWVIHFDGTGCRGCGSEVKSCLAPSHDFESAGIKVTDNPKHADVLLITGLVDNENSGLLERIYDNMVSPKRVVAAGACACSAGIFGECSSIVNGADNVVPVDVYVPGCASRPENIIDGIIKSFEKVLEERDGAAEDDVSGEKEESQEENEDE</sequence>
<organism evidence="9 10">
    <name type="scientific">Candidatus Allocopromorpha excrementavium</name>
    <dbReference type="NCBI Taxonomy" id="2840741"/>
    <lineage>
        <taxon>Bacteria</taxon>
        <taxon>Bacillati</taxon>
        <taxon>Bacillota</taxon>
        <taxon>Clostridia</taxon>
        <taxon>Eubacteriales</taxon>
        <taxon>Eubacteriaceae</taxon>
        <taxon>Eubacteriaceae incertae sedis</taxon>
        <taxon>Candidatus Allocopromorpha</taxon>
    </lineage>
</organism>
<reference evidence="9" key="2">
    <citation type="journal article" date="2021" name="PeerJ">
        <title>Extensive microbial diversity within the chicken gut microbiome revealed by metagenomics and culture.</title>
        <authorList>
            <person name="Gilroy R."/>
            <person name="Ravi A."/>
            <person name="Getino M."/>
            <person name="Pursley I."/>
            <person name="Horton D.L."/>
            <person name="Alikhan N.F."/>
            <person name="Baker D."/>
            <person name="Gharbi K."/>
            <person name="Hall N."/>
            <person name="Watson M."/>
            <person name="Adriaenssens E.M."/>
            <person name="Foster-Nyarko E."/>
            <person name="Jarju S."/>
            <person name="Secka A."/>
            <person name="Antonio M."/>
            <person name="Oren A."/>
            <person name="Chaudhuri R.R."/>
            <person name="La Ragione R."/>
            <person name="Hildebrand F."/>
            <person name="Pallen M.J."/>
        </authorList>
    </citation>
    <scope>NUCLEOTIDE SEQUENCE</scope>
    <source>
        <strain evidence="9">CHK176-22527</strain>
    </source>
</reference>
<evidence type="ECO:0000313" key="9">
    <source>
        <dbReference type="EMBL" id="HIU00271.1"/>
    </source>
</evidence>
<dbReference type="GO" id="GO:0051539">
    <property type="term" value="F:4 iron, 4 sulfur cluster binding"/>
    <property type="evidence" value="ECO:0007669"/>
    <property type="project" value="UniProtKB-KW"/>
</dbReference>
<dbReference type="AlphaFoldDB" id="A0A9D1HDK4"/>
<dbReference type="EC" id="1.6.5.11" evidence="9"/>
<comment type="caution">
    <text evidence="9">The sequence shown here is derived from an EMBL/GenBank/DDBJ whole genome shotgun (WGS) entry which is preliminary data.</text>
</comment>
<proteinExistence type="inferred from homology"/>
<evidence type="ECO:0000256" key="7">
    <source>
        <dbReference type="SAM" id="MobiDB-lite"/>
    </source>
</evidence>
<keyword evidence="9" id="KW-0560">Oxidoreductase</keyword>
<evidence type="ECO:0000256" key="4">
    <source>
        <dbReference type="ARBA" id="ARBA00022723"/>
    </source>
</evidence>
<evidence type="ECO:0000256" key="6">
    <source>
        <dbReference type="ARBA" id="ARBA00023014"/>
    </source>
</evidence>
<evidence type="ECO:0000313" key="10">
    <source>
        <dbReference type="Proteomes" id="UP000824159"/>
    </source>
</evidence>
<keyword evidence="5" id="KW-0408">Iron</keyword>
<keyword evidence="6" id="KW-0411">Iron-sulfur</keyword>
<keyword evidence="3" id="KW-0004">4Fe-4S</keyword>
<dbReference type="InterPro" id="IPR052375">
    <property type="entry name" value="Complex_I_20kDa-like"/>
</dbReference>
<dbReference type="Pfam" id="PF01058">
    <property type="entry name" value="Oxidored_q6"/>
    <property type="match status" value="1"/>
</dbReference>
<evidence type="ECO:0000256" key="2">
    <source>
        <dbReference type="ARBA" id="ARBA00009173"/>
    </source>
</evidence>
<dbReference type="PANTHER" id="PTHR42989:SF1">
    <property type="entry name" value="FORMATE HYDROGENLYASE SUBUNIT 7-RELATED"/>
    <property type="match status" value="1"/>
</dbReference>
<dbReference type="NCBIfam" id="NF005012">
    <property type="entry name" value="PRK06411.1"/>
    <property type="match status" value="1"/>
</dbReference>
<feature type="region of interest" description="Disordered" evidence="7">
    <location>
        <begin position="137"/>
        <end position="159"/>
    </location>
</feature>
<comment type="cofactor">
    <cofactor evidence="1">
        <name>[4Fe-4S] cluster</name>
        <dbReference type="ChEBI" id="CHEBI:49883"/>
    </cofactor>
</comment>
<evidence type="ECO:0000259" key="8">
    <source>
        <dbReference type="Pfam" id="PF01058"/>
    </source>
</evidence>
<protein>
    <submittedName>
        <fullName evidence="9">NADH-quinone oxidoreductase subunit NuoB</fullName>
        <ecNumber evidence="9">1.6.5.11</ecNumber>
    </submittedName>
</protein>
<dbReference type="GO" id="GO:0016491">
    <property type="term" value="F:oxidoreductase activity"/>
    <property type="evidence" value="ECO:0007669"/>
    <property type="project" value="UniProtKB-KW"/>
</dbReference>